<evidence type="ECO:0000313" key="2">
    <source>
        <dbReference type="EMBL" id="BDG01554.1"/>
    </source>
</evidence>
<protein>
    <submittedName>
        <fullName evidence="2">Uncharacterized protein</fullName>
    </submittedName>
</protein>
<reference evidence="3" key="1">
    <citation type="journal article" date="2022" name="Int. J. Syst. Evol. Microbiol.">
        <title>Anaeromyxobacter oryzae sp. nov., Anaeromyxobacter diazotrophicus sp. nov. and Anaeromyxobacter paludicola sp. nov., isolated from paddy soils.</title>
        <authorList>
            <person name="Itoh H."/>
            <person name="Xu Z."/>
            <person name="Mise K."/>
            <person name="Masuda Y."/>
            <person name="Ushijima N."/>
            <person name="Hayakawa C."/>
            <person name="Shiratori Y."/>
            <person name="Senoo K."/>
        </authorList>
    </citation>
    <scope>NUCLEOTIDE SEQUENCE [LARGE SCALE GENOMIC DNA]</scope>
    <source>
        <strain evidence="3">Red232</strain>
    </source>
</reference>
<keyword evidence="1" id="KW-0472">Membrane</keyword>
<gene>
    <name evidence="2" type="ORF">AMOR_05500</name>
</gene>
<feature type="transmembrane region" description="Helical" evidence="1">
    <location>
        <begin position="31"/>
        <end position="53"/>
    </location>
</feature>
<feature type="transmembrane region" description="Helical" evidence="1">
    <location>
        <begin position="60"/>
        <end position="81"/>
    </location>
</feature>
<evidence type="ECO:0000313" key="3">
    <source>
        <dbReference type="Proteomes" id="UP001162891"/>
    </source>
</evidence>
<organism evidence="2 3">
    <name type="scientific">Anaeromyxobacter oryzae</name>
    <dbReference type="NCBI Taxonomy" id="2918170"/>
    <lineage>
        <taxon>Bacteria</taxon>
        <taxon>Pseudomonadati</taxon>
        <taxon>Myxococcota</taxon>
        <taxon>Myxococcia</taxon>
        <taxon>Myxococcales</taxon>
        <taxon>Cystobacterineae</taxon>
        <taxon>Anaeromyxobacteraceae</taxon>
        <taxon>Anaeromyxobacter</taxon>
    </lineage>
</organism>
<keyword evidence="3" id="KW-1185">Reference proteome</keyword>
<accession>A0ABM7WQ03</accession>
<dbReference type="EMBL" id="AP025591">
    <property type="protein sequence ID" value="BDG01554.1"/>
    <property type="molecule type" value="Genomic_DNA"/>
</dbReference>
<keyword evidence="1" id="KW-0812">Transmembrane</keyword>
<keyword evidence="1" id="KW-1133">Transmembrane helix</keyword>
<sequence>MARCDERFESRAEMRPDTDLRPIWLRTTHQYWKAVLASILYPAPVVTFAASFLDPEPERAASWMIATGAVWLLGGLVGASVKCRVCDEWVFFWAWRPPQTPAVLFRIERCPNCGARSNDERLW</sequence>
<dbReference type="Proteomes" id="UP001162891">
    <property type="component" value="Chromosome"/>
</dbReference>
<proteinExistence type="predicted"/>
<evidence type="ECO:0000256" key="1">
    <source>
        <dbReference type="SAM" id="Phobius"/>
    </source>
</evidence>
<name>A0ABM7WQ03_9BACT</name>